<keyword evidence="6" id="KW-1185">Reference proteome</keyword>
<dbReference type="SUPFAM" id="SSF117281">
    <property type="entry name" value="Kelch motif"/>
    <property type="match status" value="1"/>
</dbReference>
<accession>A0A9K3D2T0</accession>
<dbReference type="Pfam" id="PF24681">
    <property type="entry name" value="Kelch_KLHDC2_KLHL20_DRC7"/>
    <property type="match status" value="1"/>
</dbReference>
<feature type="coiled-coil region" evidence="3">
    <location>
        <begin position="362"/>
        <end position="399"/>
    </location>
</feature>
<dbReference type="Gene3D" id="2.120.10.80">
    <property type="entry name" value="Kelch-type beta propeller"/>
    <property type="match status" value="1"/>
</dbReference>
<dbReference type="EMBL" id="BDIP01003049">
    <property type="protein sequence ID" value="GIQ87200.1"/>
    <property type="molecule type" value="Genomic_DNA"/>
</dbReference>
<feature type="region of interest" description="Disordered" evidence="4">
    <location>
        <begin position="698"/>
        <end position="742"/>
    </location>
</feature>
<feature type="compositionally biased region" description="Basic and acidic residues" evidence="4">
    <location>
        <begin position="727"/>
        <end position="742"/>
    </location>
</feature>
<evidence type="ECO:0000256" key="1">
    <source>
        <dbReference type="ARBA" id="ARBA00022441"/>
    </source>
</evidence>
<comment type="caution">
    <text evidence="5">The sequence shown here is derived from an EMBL/GenBank/DDBJ whole genome shotgun (WGS) entry which is preliminary data.</text>
</comment>
<dbReference type="OrthoDB" id="45365at2759"/>
<protein>
    <submittedName>
        <fullName evidence="5">Uncharacterized protein</fullName>
    </submittedName>
</protein>
<name>A0A9K3D2T0_9EUKA</name>
<evidence type="ECO:0000256" key="2">
    <source>
        <dbReference type="ARBA" id="ARBA00022737"/>
    </source>
</evidence>
<feature type="compositionally biased region" description="Acidic residues" evidence="4">
    <location>
        <begin position="704"/>
        <end position="719"/>
    </location>
</feature>
<gene>
    <name evidence="5" type="ORF">KIPB_009195</name>
</gene>
<evidence type="ECO:0000256" key="3">
    <source>
        <dbReference type="SAM" id="Coils"/>
    </source>
</evidence>
<evidence type="ECO:0000313" key="6">
    <source>
        <dbReference type="Proteomes" id="UP000265618"/>
    </source>
</evidence>
<reference evidence="5 6" key="1">
    <citation type="journal article" date="2018" name="PLoS ONE">
        <title>The draft genome of Kipferlia bialata reveals reductive genome evolution in fornicate parasites.</title>
        <authorList>
            <person name="Tanifuji G."/>
            <person name="Takabayashi S."/>
            <person name="Kume K."/>
            <person name="Takagi M."/>
            <person name="Nakayama T."/>
            <person name="Kamikawa R."/>
            <person name="Inagaki Y."/>
            <person name="Hashimoto T."/>
        </authorList>
    </citation>
    <scope>NUCLEOTIDE SEQUENCE [LARGE SCALE GENOMIC DNA]</scope>
    <source>
        <strain evidence="5">NY0173</strain>
    </source>
</reference>
<keyword evidence="3" id="KW-0175">Coiled coil</keyword>
<evidence type="ECO:0000256" key="4">
    <source>
        <dbReference type="SAM" id="MobiDB-lite"/>
    </source>
</evidence>
<evidence type="ECO:0000313" key="5">
    <source>
        <dbReference type="EMBL" id="GIQ87200.1"/>
    </source>
</evidence>
<organism evidence="5 6">
    <name type="scientific">Kipferlia bialata</name>
    <dbReference type="NCBI Taxonomy" id="797122"/>
    <lineage>
        <taxon>Eukaryota</taxon>
        <taxon>Metamonada</taxon>
        <taxon>Carpediemonas-like organisms</taxon>
        <taxon>Kipferlia</taxon>
    </lineage>
</organism>
<keyword evidence="2" id="KW-0677">Repeat</keyword>
<dbReference type="AlphaFoldDB" id="A0A9K3D2T0"/>
<dbReference type="InterPro" id="IPR015915">
    <property type="entry name" value="Kelch-typ_b-propeller"/>
</dbReference>
<keyword evidence="1" id="KW-0880">Kelch repeat</keyword>
<dbReference type="PANTHER" id="PTHR46093">
    <property type="entry name" value="ACYL-COA-BINDING DOMAIN-CONTAINING PROTEIN 5"/>
    <property type="match status" value="1"/>
</dbReference>
<dbReference type="PANTHER" id="PTHR46093:SF18">
    <property type="entry name" value="FIBRONECTIN TYPE-III DOMAIN-CONTAINING PROTEIN"/>
    <property type="match status" value="1"/>
</dbReference>
<proteinExistence type="predicted"/>
<sequence length="742" mass="81373">MMPGGDIVFHTQDVGHKTAVRGATVYTGPLAADGVSPALELGEGETYSALIIGRNSVDPSHTCMLLTEDPVTHTISSEVIGSPLAQDIVCMPATRIGDSVYVFGGSVGGLCYNDLHCYTITDRTWRKVEKKGEWPSVRHGHCAFTLGGQLYIVGGSVSLKDALQDCWCLDPKIEEFTRMASPPVPVKHSTTAVVGARAHIIGGCPEATVHLSYSETEGWLLEEELPFKVIYAGAVSVDTDIVLVGGSLHNQAIHTYDTLTKGWRRSGRLPEELVIVSIGRACRLSPSTIVMHHRGDLLVGHLPPSDQWEEARRVAAEAHALAKERAEADRLEREGCLFRSLLASADIDPSSISTSPISAALLPHLVAKIEALKQSLAAVEREREAEKTAQAKRVEEEKKRDTDRLKGFTRFSSHRNRTIDNLITRAKAFDLSVLLKDVRNHGMYAPVANRLSTQVVSVKAFLGDHPVDKIVSEDCTSLQETLAALYTPFHTDVEALAAFDFDHTQCAVSLQDGKTLLESLATIRVIALPQDTASLSVSDQRKYFLVEAYNSKVRILFEVAGPVIDNETRISECLAGIEKVEAPDADECAEVDARALSLLERLRTLAPQQREARALIAEFKALPEVEEADVECAELDVSMHELKLKYPRLSVAQRESIEKELVPLRGKVCDLSRTLAERVSLTERLSEYTQFPEVVAALSGSDPGTEEEGEREEGEEGEDSLVGMMVKRQDFVERPTPSEDKE</sequence>
<dbReference type="Proteomes" id="UP000265618">
    <property type="component" value="Unassembled WGS sequence"/>
</dbReference>